<reference evidence="2 4" key="2">
    <citation type="journal article" date="2013" name="Nature">
        <title>Insights into bilaterian evolution from three spiralian genomes.</title>
        <authorList>
            <person name="Simakov O."/>
            <person name="Marletaz F."/>
            <person name="Cho S.J."/>
            <person name="Edsinger-Gonzales E."/>
            <person name="Havlak P."/>
            <person name="Hellsten U."/>
            <person name="Kuo D.H."/>
            <person name="Larsson T."/>
            <person name="Lv J."/>
            <person name="Arendt D."/>
            <person name="Savage R."/>
            <person name="Osoegawa K."/>
            <person name="de Jong P."/>
            <person name="Grimwood J."/>
            <person name="Chapman J.A."/>
            <person name="Shapiro H."/>
            <person name="Aerts A."/>
            <person name="Otillar R.P."/>
            <person name="Terry A.Y."/>
            <person name="Boore J.L."/>
            <person name="Grigoriev I.V."/>
            <person name="Lindberg D.R."/>
            <person name="Seaver E.C."/>
            <person name="Weisblat D.A."/>
            <person name="Putnam N.H."/>
            <person name="Rokhsar D.S."/>
        </authorList>
    </citation>
    <scope>NUCLEOTIDE SEQUENCE</scope>
    <source>
        <strain evidence="2 4">I ESC-2004</strain>
    </source>
</reference>
<reference evidence="4" key="1">
    <citation type="submission" date="2012-12" db="EMBL/GenBank/DDBJ databases">
        <authorList>
            <person name="Hellsten U."/>
            <person name="Grimwood J."/>
            <person name="Chapman J.A."/>
            <person name="Shapiro H."/>
            <person name="Aerts A."/>
            <person name="Otillar R.P."/>
            <person name="Terry A.Y."/>
            <person name="Boore J.L."/>
            <person name="Simakov O."/>
            <person name="Marletaz F."/>
            <person name="Cho S.-J."/>
            <person name="Edsinger-Gonzales E."/>
            <person name="Havlak P."/>
            <person name="Kuo D.-H."/>
            <person name="Larsson T."/>
            <person name="Lv J."/>
            <person name="Arendt D."/>
            <person name="Savage R."/>
            <person name="Osoegawa K."/>
            <person name="de Jong P."/>
            <person name="Lindberg D.R."/>
            <person name="Seaver E.C."/>
            <person name="Weisblat D.A."/>
            <person name="Putnam N.H."/>
            <person name="Grigoriev I.V."/>
            <person name="Rokhsar D.S."/>
        </authorList>
    </citation>
    <scope>NUCLEOTIDE SEQUENCE</scope>
    <source>
        <strain evidence="4">I ESC-2004</strain>
    </source>
</reference>
<sequence length="237" mass="28050">MAEENKNNRRYAPVEMEELAYKAWKLAEGIDVPQNQVEWFYRDVSRDKEKDMRVTGRMQTYLKDNNGDPRCPINGNLKGLHFAANVDYITRKPKVPSPYGNRRLKVPALDLIKKCPNLYFADMFCYNTPHHPHHILLVMTRPGSPADRFCSRCLPRLNWYSNPFLVLHSPKSDDDEYRIGIPKHNIWVELFYTEHVDSQSGEIWEEVPLTRRHWETGRQRRSFALTKRARCRECNFP</sequence>
<dbReference type="InterPro" id="IPR045545">
    <property type="entry name" value="PHYIP/PHIPL_C"/>
</dbReference>
<dbReference type="Proteomes" id="UP000014760">
    <property type="component" value="Unassembled WGS sequence"/>
</dbReference>
<dbReference type="EnsemblMetazoa" id="CapteT229026">
    <property type="protein sequence ID" value="CapteP229026"/>
    <property type="gene ID" value="CapteG229026"/>
</dbReference>
<keyword evidence="4" id="KW-1185">Reference proteome</keyword>
<protein>
    <recommendedName>
        <fullName evidence="1">Phytanoyl-CoA hydroxylase-interacting protein-like C-terminal domain-containing protein</fullName>
    </recommendedName>
</protein>
<gene>
    <name evidence="2" type="ORF">CAPTEDRAFT_229026</name>
</gene>
<dbReference type="InterPro" id="IPR042868">
    <property type="entry name" value="PHYHIP/PHYHIPL"/>
</dbReference>
<dbReference type="EMBL" id="KB294525">
    <property type="protein sequence ID" value="ELU14416.1"/>
    <property type="molecule type" value="Genomic_DNA"/>
</dbReference>
<dbReference type="HOGENOM" id="CLU_054218_3_0_1"/>
<reference evidence="3" key="3">
    <citation type="submission" date="2015-06" db="UniProtKB">
        <authorList>
            <consortium name="EnsemblMetazoa"/>
        </authorList>
    </citation>
    <scope>IDENTIFICATION</scope>
</reference>
<dbReference type="OrthoDB" id="6121053at2759"/>
<dbReference type="AlphaFoldDB" id="R7VDM4"/>
<dbReference type="EMBL" id="AMQN01018562">
    <property type="status" value="NOT_ANNOTATED_CDS"/>
    <property type="molecule type" value="Genomic_DNA"/>
</dbReference>
<proteinExistence type="predicted"/>
<evidence type="ECO:0000313" key="4">
    <source>
        <dbReference type="Proteomes" id="UP000014760"/>
    </source>
</evidence>
<organism evidence="2">
    <name type="scientific">Capitella teleta</name>
    <name type="common">Polychaete worm</name>
    <dbReference type="NCBI Taxonomy" id="283909"/>
    <lineage>
        <taxon>Eukaryota</taxon>
        <taxon>Metazoa</taxon>
        <taxon>Spiralia</taxon>
        <taxon>Lophotrochozoa</taxon>
        <taxon>Annelida</taxon>
        <taxon>Polychaeta</taxon>
        <taxon>Sedentaria</taxon>
        <taxon>Scolecida</taxon>
        <taxon>Capitellidae</taxon>
        <taxon>Capitella</taxon>
    </lineage>
</organism>
<evidence type="ECO:0000313" key="2">
    <source>
        <dbReference type="EMBL" id="ELU14416.1"/>
    </source>
</evidence>
<evidence type="ECO:0000259" key="1">
    <source>
        <dbReference type="Pfam" id="PF19281"/>
    </source>
</evidence>
<dbReference type="Pfam" id="PF19281">
    <property type="entry name" value="PHYHIP_C"/>
    <property type="match status" value="1"/>
</dbReference>
<accession>R7VDM4</accession>
<feature type="domain" description="Phytanoyl-CoA hydroxylase-interacting protein-like C-terminal" evidence="1">
    <location>
        <begin position="11"/>
        <end position="203"/>
    </location>
</feature>
<name>R7VDM4_CAPTE</name>
<evidence type="ECO:0000313" key="3">
    <source>
        <dbReference type="EnsemblMetazoa" id="CapteP229026"/>
    </source>
</evidence>
<dbReference type="PANTHER" id="PTHR15698:SF10">
    <property type="entry name" value="PHYTANOYL-COA HYDROXYLASE-INTERACTING PROTEIN-LIKE C-TERMINAL DOMAIN-CONTAINING PROTEIN"/>
    <property type="match status" value="1"/>
</dbReference>
<dbReference type="PANTHER" id="PTHR15698">
    <property type="entry name" value="PROTEIN CBG15099"/>
    <property type="match status" value="1"/>
</dbReference>